<accession>A0A6M1LGM4</accession>
<dbReference type="RefSeq" id="WP_164693339.1">
    <property type="nucleotide sequence ID" value="NZ_JAAIKB010000002.1"/>
</dbReference>
<dbReference type="SUPFAM" id="SSF48452">
    <property type="entry name" value="TPR-like"/>
    <property type="match status" value="1"/>
</dbReference>
<feature type="compositionally biased region" description="Basic and acidic residues" evidence="2">
    <location>
        <begin position="182"/>
        <end position="197"/>
    </location>
</feature>
<feature type="signal peptide" evidence="3">
    <location>
        <begin position="1"/>
        <end position="20"/>
    </location>
</feature>
<keyword evidence="3" id="KW-0732">Signal</keyword>
<dbReference type="AlphaFoldDB" id="A0A6M1LGM4"/>
<feature type="chain" id="PRO_5026921671" evidence="3">
    <location>
        <begin position="21"/>
        <end position="197"/>
    </location>
</feature>
<proteinExistence type="predicted"/>
<keyword evidence="5" id="KW-1185">Reference proteome</keyword>
<dbReference type="SMART" id="SM00028">
    <property type="entry name" value="TPR"/>
    <property type="match status" value="3"/>
</dbReference>
<dbReference type="PROSITE" id="PS50005">
    <property type="entry name" value="TPR"/>
    <property type="match status" value="1"/>
</dbReference>
<dbReference type="Proteomes" id="UP000475385">
    <property type="component" value="Unassembled WGS sequence"/>
</dbReference>
<reference evidence="4 5" key="2">
    <citation type="submission" date="2020-03" db="EMBL/GenBank/DDBJ databases">
        <title>Roseomonas stagni sp. nov., isolated from pond water in Japan.</title>
        <authorList>
            <person name="Furuhata K."/>
            <person name="Miyamoto H."/>
            <person name="Goto K."/>
        </authorList>
    </citation>
    <scope>NUCLEOTIDE SEQUENCE [LARGE SCALE GENOMIC DNA]</scope>
    <source>
        <strain evidence="4 5">PeD5</strain>
    </source>
</reference>
<dbReference type="InterPro" id="IPR019734">
    <property type="entry name" value="TPR_rpt"/>
</dbReference>
<sequence>MRRLLLLPLALVAAPLAAQPAPPAASPPAGRPNPAEARRAELDRLFEALKTAPDIQGGQLVETRIRALWAQAASPATGLLLRRGMRNLQGNEAAEALEDFDAALVLDPGAADAWLLRARAQARLGDRVAAAGDLREALRLEPRHFGALLQLSELQEEAGDLAGALRSLDAALALHPRMPGGTERRRELARRAEGDAL</sequence>
<feature type="repeat" description="TPR" evidence="1">
    <location>
        <begin position="111"/>
        <end position="144"/>
    </location>
</feature>
<dbReference type="Gene3D" id="1.25.40.10">
    <property type="entry name" value="Tetratricopeptide repeat domain"/>
    <property type="match status" value="1"/>
</dbReference>
<reference evidence="4 5" key="1">
    <citation type="submission" date="2020-02" db="EMBL/GenBank/DDBJ databases">
        <authorList>
            <person name="Kim H.M."/>
            <person name="Jeon C.O."/>
        </authorList>
    </citation>
    <scope>NUCLEOTIDE SEQUENCE [LARGE SCALE GENOMIC DNA]</scope>
    <source>
        <strain evidence="4 5">PeD5</strain>
    </source>
</reference>
<evidence type="ECO:0000256" key="3">
    <source>
        <dbReference type="SAM" id="SignalP"/>
    </source>
</evidence>
<name>A0A6M1LGM4_9PROT</name>
<dbReference type="InterPro" id="IPR011990">
    <property type="entry name" value="TPR-like_helical_dom_sf"/>
</dbReference>
<protein>
    <submittedName>
        <fullName evidence="4">Uncharacterized protein</fullName>
    </submittedName>
</protein>
<organism evidence="4 5">
    <name type="scientific">Falsiroseomonas algicola</name>
    <dbReference type="NCBI Taxonomy" id="2716930"/>
    <lineage>
        <taxon>Bacteria</taxon>
        <taxon>Pseudomonadati</taxon>
        <taxon>Pseudomonadota</taxon>
        <taxon>Alphaproteobacteria</taxon>
        <taxon>Acetobacterales</taxon>
        <taxon>Roseomonadaceae</taxon>
        <taxon>Falsiroseomonas</taxon>
    </lineage>
</organism>
<comment type="caution">
    <text evidence="4">The sequence shown here is derived from an EMBL/GenBank/DDBJ whole genome shotgun (WGS) entry which is preliminary data.</text>
</comment>
<evidence type="ECO:0000256" key="2">
    <source>
        <dbReference type="SAM" id="MobiDB-lite"/>
    </source>
</evidence>
<dbReference type="EMBL" id="JAAIKB010000002">
    <property type="protein sequence ID" value="NGM19433.1"/>
    <property type="molecule type" value="Genomic_DNA"/>
</dbReference>
<keyword evidence="1" id="KW-0802">TPR repeat</keyword>
<evidence type="ECO:0000313" key="4">
    <source>
        <dbReference type="EMBL" id="NGM19433.1"/>
    </source>
</evidence>
<evidence type="ECO:0000256" key="1">
    <source>
        <dbReference type="PROSITE-ProRule" id="PRU00339"/>
    </source>
</evidence>
<feature type="region of interest" description="Disordered" evidence="2">
    <location>
        <begin position="177"/>
        <end position="197"/>
    </location>
</feature>
<gene>
    <name evidence="4" type="ORF">G3576_05365</name>
</gene>
<evidence type="ECO:0000313" key="5">
    <source>
        <dbReference type="Proteomes" id="UP000475385"/>
    </source>
</evidence>